<dbReference type="AlphaFoldDB" id="A0A899GEI3"/>
<evidence type="ECO:0000256" key="1">
    <source>
        <dbReference type="ARBA" id="ARBA00004496"/>
    </source>
</evidence>
<dbReference type="GO" id="GO:0006457">
    <property type="term" value="P:protein folding"/>
    <property type="evidence" value="ECO:0007669"/>
    <property type="project" value="TreeGrafter"/>
</dbReference>
<sequence length="198" mass="22700">MNKAGRLSRSIEPTVKSRGHNQTFINPSVLQKVQLSSGVEYEWMQTLGEVEIHIPVPSGTRGRDINVVLEKKSLKVTLKQQEPLIDGDLLKEIKLEESTWTLENQSAIIIHLEKINKMEWWSSVIDGHPSIDTSKIQPENSKLGDLDAETRSMVEKMMFDQRQKELGKPTSDELKKQEILKKFQEQHPELDFSKAKIN</sequence>
<dbReference type="InterPro" id="IPR008978">
    <property type="entry name" value="HSP20-like_chaperone"/>
</dbReference>
<evidence type="ECO:0000256" key="3">
    <source>
        <dbReference type="ARBA" id="ARBA00059400"/>
    </source>
</evidence>
<dbReference type="GO" id="GO:0051082">
    <property type="term" value="F:unfolded protein binding"/>
    <property type="evidence" value="ECO:0007669"/>
    <property type="project" value="TreeGrafter"/>
</dbReference>
<dbReference type="Gene3D" id="2.60.40.790">
    <property type="match status" value="1"/>
</dbReference>
<dbReference type="InterPro" id="IPR037898">
    <property type="entry name" value="NudC_fam"/>
</dbReference>
<proteinExistence type="predicted"/>
<keyword evidence="2" id="KW-0963">Cytoplasm</keyword>
<dbReference type="FunFam" id="2.60.40.790:FF:000001">
    <property type="entry name" value="Nuclear migration protein nudC"/>
    <property type="match status" value="1"/>
</dbReference>
<dbReference type="OrthoDB" id="416217at2759"/>
<reference evidence="6" key="1">
    <citation type="submission" date="2020-06" db="EMBL/GenBank/DDBJ databases">
        <title>Genomes of multiple members of Pneumocystis genus reveal paths to human pathogen Pneumocystis jirovecii.</title>
        <authorList>
            <person name="Cisse O.H."/>
            <person name="Ma L."/>
            <person name="Dekker J."/>
            <person name="Khil P."/>
            <person name="Jo J."/>
            <person name="Brenchley J."/>
            <person name="Blair R."/>
            <person name="Pahar B."/>
            <person name="Chabe M."/>
            <person name="Van Rompay K.A."/>
            <person name="Keesler R."/>
            <person name="Sukura A."/>
            <person name="Hirsch V."/>
            <person name="Kutty G."/>
            <person name="Liu Y."/>
            <person name="Peng L."/>
            <person name="Chen J."/>
            <person name="Song J."/>
            <person name="Weissenbacher-Lang C."/>
            <person name="Xu J."/>
            <person name="Upham N.S."/>
            <person name="Stajich J.E."/>
            <person name="Cuomo C.A."/>
            <person name="Cushion M.T."/>
            <person name="Kovacs J.A."/>
        </authorList>
    </citation>
    <scope>NUCLEOTIDE SEQUENCE</scope>
    <source>
        <strain evidence="6">2A</strain>
    </source>
</reference>
<evidence type="ECO:0000256" key="2">
    <source>
        <dbReference type="ARBA" id="ARBA00022490"/>
    </source>
</evidence>
<dbReference type="SUPFAM" id="SSF49764">
    <property type="entry name" value="HSP20-like chaperones"/>
    <property type="match status" value="1"/>
</dbReference>
<evidence type="ECO:0000313" key="7">
    <source>
        <dbReference type="Proteomes" id="UP000663699"/>
    </source>
</evidence>
<evidence type="ECO:0000313" key="6">
    <source>
        <dbReference type="EMBL" id="QSL67007.1"/>
    </source>
</evidence>
<comment type="subcellular location">
    <subcellularLocation>
        <location evidence="1">Cytoplasm</location>
    </subcellularLocation>
</comment>
<gene>
    <name evidence="6" type="ORF">MERGE_001394</name>
</gene>
<organism evidence="6 7">
    <name type="scientific">Pneumocystis wakefieldiae</name>
    <dbReference type="NCBI Taxonomy" id="38082"/>
    <lineage>
        <taxon>Eukaryota</taxon>
        <taxon>Fungi</taxon>
        <taxon>Dikarya</taxon>
        <taxon>Ascomycota</taxon>
        <taxon>Taphrinomycotina</taxon>
        <taxon>Pneumocystomycetes</taxon>
        <taxon>Pneumocystaceae</taxon>
        <taxon>Pneumocystis</taxon>
    </lineage>
</organism>
<name>A0A899GEI3_9ASCO</name>
<dbReference type="PANTHER" id="PTHR12356:SF3">
    <property type="entry name" value="NUCLEAR MIGRATION PROTEIN NUDC"/>
    <property type="match status" value="1"/>
</dbReference>
<dbReference type="PANTHER" id="PTHR12356">
    <property type="entry name" value="NUCLEAR MOVEMENT PROTEIN NUDC"/>
    <property type="match status" value="1"/>
</dbReference>
<dbReference type="CDD" id="cd06467">
    <property type="entry name" value="p23_NUDC_like"/>
    <property type="match status" value="1"/>
</dbReference>
<evidence type="ECO:0000259" key="5">
    <source>
        <dbReference type="PROSITE" id="PS51203"/>
    </source>
</evidence>
<accession>A0A899GEI3</accession>
<dbReference type="InterPro" id="IPR007052">
    <property type="entry name" value="CS_dom"/>
</dbReference>
<dbReference type="EMBL" id="CP054547">
    <property type="protein sequence ID" value="QSL67007.1"/>
    <property type="molecule type" value="Genomic_DNA"/>
</dbReference>
<dbReference type="PROSITE" id="PS51203">
    <property type="entry name" value="CS"/>
    <property type="match status" value="1"/>
</dbReference>
<protein>
    <recommendedName>
        <fullName evidence="4">Nuclear movement protein nudC</fullName>
    </recommendedName>
</protein>
<evidence type="ECO:0000256" key="4">
    <source>
        <dbReference type="ARBA" id="ARBA00068398"/>
    </source>
</evidence>
<feature type="domain" description="CS" evidence="5">
    <location>
        <begin position="36"/>
        <end position="125"/>
    </location>
</feature>
<dbReference type="Proteomes" id="UP000663699">
    <property type="component" value="Chromosome 16"/>
</dbReference>
<keyword evidence="7" id="KW-1185">Reference proteome</keyword>
<comment type="function">
    <text evidence="3">Required for nuclear movement. May interact between microtubules and nuclei and/or may be involved in the generation of force used to move nuclei during interphase.</text>
</comment>
<dbReference type="Pfam" id="PF04969">
    <property type="entry name" value="CS"/>
    <property type="match status" value="1"/>
</dbReference>
<dbReference type="GO" id="GO:0005737">
    <property type="term" value="C:cytoplasm"/>
    <property type="evidence" value="ECO:0007669"/>
    <property type="project" value="UniProtKB-SubCell"/>
</dbReference>